<organism evidence="5 6">
    <name type="scientific">Periweissella ghanensis</name>
    <dbReference type="NCBI Taxonomy" id="467997"/>
    <lineage>
        <taxon>Bacteria</taxon>
        <taxon>Bacillati</taxon>
        <taxon>Bacillota</taxon>
        <taxon>Bacilli</taxon>
        <taxon>Lactobacillales</taxon>
        <taxon>Lactobacillaceae</taxon>
        <taxon>Periweissella</taxon>
    </lineage>
</organism>
<keyword evidence="2" id="KW-0238">DNA-binding</keyword>
<dbReference type="InterPro" id="IPR028082">
    <property type="entry name" value="Peripla_BP_I"/>
</dbReference>
<keyword evidence="3" id="KW-0804">Transcription</keyword>
<evidence type="ECO:0000313" key="5">
    <source>
        <dbReference type="EMBL" id="CAH0417655.1"/>
    </source>
</evidence>
<evidence type="ECO:0000259" key="4">
    <source>
        <dbReference type="PROSITE" id="PS50932"/>
    </source>
</evidence>
<dbReference type="CDD" id="cd01544">
    <property type="entry name" value="PBP1_GalR"/>
    <property type="match status" value="1"/>
</dbReference>
<dbReference type="InterPro" id="IPR046335">
    <property type="entry name" value="LacI/GalR-like_sensor"/>
</dbReference>
<proteinExistence type="predicted"/>
<dbReference type="EMBL" id="CAKKNT010000001">
    <property type="protein sequence ID" value="CAH0417655.1"/>
    <property type="molecule type" value="Genomic_DNA"/>
</dbReference>
<dbReference type="SMART" id="SM00354">
    <property type="entry name" value="HTH_LACI"/>
    <property type="match status" value="1"/>
</dbReference>
<sequence>MVSMRDIAADAGVSVGIVSRIFNQDPTLKVTQATRQRVLVAAQKLGYRYQARRGQKDVKKNKSHPWYIAVITSYEQRHEVSDPYFLALRNGLDENAQAQHIHLDYLFTLQSAQKPWSALSRYDAVILIGTFADELLATISTYNKHLVVIDDHRELPNYDVVHNDFDYQTTHLLEHLYQQGHRKIAFIGVKNPVYDADGQVTAWVTNERHGAYQRWMEHQGLADPAYCEILTTWEIQAVITSGQKLMALPTPPTAIITNSDPIAIILYNMLQENGWQIPAQVSVVSFDDIEYSRFLMPKLTTIRPATRMMGQMALRLLSEQINDHRQPGLTVEVASQLIKRNSVCDLTNLKGE</sequence>
<keyword evidence="1" id="KW-0805">Transcription regulation</keyword>
<dbReference type="PANTHER" id="PTHR30146:SF149">
    <property type="entry name" value="HTH-TYPE TRANSCRIPTIONAL REGULATOR EBGR"/>
    <property type="match status" value="1"/>
</dbReference>
<reference evidence="5 6" key="1">
    <citation type="submission" date="2021-11" db="EMBL/GenBank/DDBJ databases">
        <authorList>
            <person name="Depoorter E."/>
        </authorList>
    </citation>
    <scope>NUCLEOTIDE SEQUENCE [LARGE SCALE GENOMIC DNA]</scope>
    <source>
        <strain evidence="5 6">LMG 24286</strain>
    </source>
</reference>
<evidence type="ECO:0000313" key="6">
    <source>
        <dbReference type="Proteomes" id="UP000789719"/>
    </source>
</evidence>
<evidence type="ECO:0000256" key="3">
    <source>
        <dbReference type="ARBA" id="ARBA00023163"/>
    </source>
</evidence>
<name>A0ABM8Z8W1_9LACO</name>
<keyword evidence="6" id="KW-1185">Reference proteome</keyword>
<dbReference type="Proteomes" id="UP000789719">
    <property type="component" value="Unassembled WGS sequence"/>
</dbReference>
<evidence type="ECO:0000256" key="2">
    <source>
        <dbReference type="ARBA" id="ARBA00023125"/>
    </source>
</evidence>
<dbReference type="PROSITE" id="PS50932">
    <property type="entry name" value="HTH_LACI_2"/>
    <property type="match status" value="1"/>
</dbReference>
<dbReference type="RefSeq" id="WP_230097786.1">
    <property type="nucleotide sequence ID" value="NZ_CAKKNT010000001.1"/>
</dbReference>
<accession>A0ABM8Z8W1</accession>
<dbReference type="Gene3D" id="3.40.50.2300">
    <property type="match status" value="2"/>
</dbReference>
<dbReference type="Pfam" id="PF00356">
    <property type="entry name" value="LacI"/>
    <property type="match status" value="1"/>
</dbReference>
<gene>
    <name evidence="5" type="primary">melR_2</name>
    <name evidence="5" type="ORF">WGH24286_00067</name>
</gene>
<dbReference type="Pfam" id="PF13377">
    <property type="entry name" value="Peripla_BP_3"/>
    <property type="match status" value="1"/>
</dbReference>
<dbReference type="Gene3D" id="1.10.260.40">
    <property type="entry name" value="lambda repressor-like DNA-binding domains"/>
    <property type="match status" value="1"/>
</dbReference>
<dbReference type="InterPro" id="IPR010982">
    <property type="entry name" value="Lambda_DNA-bd_dom_sf"/>
</dbReference>
<feature type="domain" description="HTH lacI-type" evidence="4">
    <location>
        <begin position="2"/>
        <end position="56"/>
    </location>
</feature>
<dbReference type="SUPFAM" id="SSF47413">
    <property type="entry name" value="lambda repressor-like DNA-binding domains"/>
    <property type="match status" value="1"/>
</dbReference>
<dbReference type="PANTHER" id="PTHR30146">
    <property type="entry name" value="LACI-RELATED TRANSCRIPTIONAL REPRESSOR"/>
    <property type="match status" value="1"/>
</dbReference>
<protein>
    <submittedName>
        <fullName evidence="5">HTH-type transcriptional repressor MelR</fullName>
    </submittedName>
</protein>
<dbReference type="InterPro" id="IPR000843">
    <property type="entry name" value="HTH_LacI"/>
</dbReference>
<dbReference type="CDD" id="cd01392">
    <property type="entry name" value="HTH_LacI"/>
    <property type="match status" value="1"/>
</dbReference>
<evidence type="ECO:0000256" key="1">
    <source>
        <dbReference type="ARBA" id="ARBA00023015"/>
    </source>
</evidence>
<comment type="caution">
    <text evidence="5">The sequence shown here is derived from an EMBL/GenBank/DDBJ whole genome shotgun (WGS) entry which is preliminary data.</text>
</comment>
<dbReference type="SUPFAM" id="SSF53822">
    <property type="entry name" value="Periplasmic binding protein-like I"/>
    <property type="match status" value="1"/>
</dbReference>